<comment type="caution">
    <text evidence="1">The sequence shown here is derived from an EMBL/GenBank/DDBJ whole genome shotgun (WGS) entry which is preliminary data.</text>
</comment>
<organism evidence="1 2">
    <name type="scientific">Fusarium equiseti</name>
    <name type="common">Fusarium scirpi</name>
    <dbReference type="NCBI Taxonomy" id="61235"/>
    <lineage>
        <taxon>Eukaryota</taxon>
        <taxon>Fungi</taxon>
        <taxon>Dikarya</taxon>
        <taxon>Ascomycota</taxon>
        <taxon>Pezizomycotina</taxon>
        <taxon>Sordariomycetes</taxon>
        <taxon>Hypocreomycetidae</taxon>
        <taxon>Hypocreales</taxon>
        <taxon>Nectriaceae</taxon>
        <taxon>Fusarium</taxon>
        <taxon>Fusarium incarnatum-equiseti species complex</taxon>
    </lineage>
</organism>
<gene>
    <name evidence="1" type="ORF">FEQUK3_LOCUS2801</name>
</gene>
<dbReference type="EMBL" id="CAJSTJ010000111">
    <property type="protein sequence ID" value="CAG7557087.1"/>
    <property type="molecule type" value="Genomic_DNA"/>
</dbReference>
<dbReference type="AlphaFoldDB" id="A0A8J2IKM9"/>
<dbReference type="Proteomes" id="UP000693738">
    <property type="component" value="Unassembled WGS sequence"/>
</dbReference>
<protein>
    <submittedName>
        <fullName evidence="1">Uncharacterized protein</fullName>
    </submittedName>
</protein>
<evidence type="ECO:0000313" key="1">
    <source>
        <dbReference type="EMBL" id="CAG7557087.1"/>
    </source>
</evidence>
<proteinExistence type="predicted"/>
<sequence>MTDSDRLVPSQLPSPPTVVTRPSIDPCQTTGLFPVRKRLEVFKKYRFNIRGTKKQDLIDKLPIVECLEGVKWAAIDILRIGYERSNDLAGQQFGKPVAHYIHDAKGLYPDFWTSSRSGGRVPHIRDWAIIDLDASKFTTLLESLRNTLPITLDVRAKSEAYAGRCVLYLGAPTITIGPETIPEEEIENTKFLVKYGNTTQYRLGRPNGIKLVLRHATPDGKNYVSSKWCVAGGRDNLAFSAEGDSGSCVFDLHGRIVGMITSGLEGRRETCDTTYVTPIHWLLEDIKQTFGELRLA</sequence>
<evidence type="ECO:0000313" key="2">
    <source>
        <dbReference type="Proteomes" id="UP000693738"/>
    </source>
</evidence>
<name>A0A8J2IKM9_FUSEQ</name>
<reference evidence="1" key="1">
    <citation type="submission" date="2021-05" db="EMBL/GenBank/DDBJ databases">
        <authorList>
            <person name="Khan N."/>
        </authorList>
    </citation>
    <scope>NUCLEOTIDE SEQUENCE</scope>
</reference>
<accession>A0A8J2IKM9</accession>